<organism evidence="2 3">
    <name type="scientific">Polarella glacialis</name>
    <name type="common">Dinoflagellate</name>
    <dbReference type="NCBI Taxonomy" id="89957"/>
    <lineage>
        <taxon>Eukaryota</taxon>
        <taxon>Sar</taxon>
        <taxon>Alveolata</taxon>
        <taxon>Dinophyceae</taxon>
        <taxon>Suessiales</taxon>
        <taxon>Suessiaceae</taxon>
        <taxon>Polarella</taxon>
    </lineage>
</organism>
<dbReference type="GO" id="GO:0016020">
    <property type="term" value="C:membrane"/>
    <property type="evidence" value="ECO:0007669"/>
    <property type="project" value="GOC"/>
</dbReference>
<dbReference type="InterPro" id="IPR008441">
    <property type="entry name" value="AfumC-like_glycosyl_Trfase"/>
</dbReference>
<gene>
    <name evidence="2" type="ORF">PGLA2088_LOCUS3850</name>
</gene>
<dbReference type="InterPro" id="IPR029044">
    <property type="entry name" value="Nucleotide-diphossugar_trans"/>
</dbReference>
<proteinExistence type="predicted"/>
<feature type="compositionally biased region" description="Basic and acidic residues" evidence="1">
    <location>
        <begin position="9"/>
        <end position="20"/>
    </location>
</feature>
<reference evidence="2" key="1">
    <citation type="submission" date="2021-02" db="EMBL/GenBank/DDBJ databases">
        <authorList>
            <person name="Dougan E. K."/>
            <person name="Rhodes N."/>
            <person name="Thang M."/>
            <person name="Chan C."/>
        </authorList>
    </citation>
    <scope>NUCLEOTIDE SEQUENCE</scope>
</reference>
<comment type="caution">
    <text evidence="2">The sequence shown here is derived from an EMBL/GenBank/DDBJ whole genome shotgun (WGS) entry which is preliminary data.</text>
</comment>
<dbReference type="GO" id="GO:0000030">
    <property type="term" value="F:mannosyltransferase activity"/>
    <property type="evidence" value="ECO:0007669"/>
    <property type="project" value="TreeGrafter"/>
</dbReference>
<sequence>MASPGSSGEDAHLLGSGDEKASTEERGIAGLRMLSGLFLCALCLSSVCFDWIALDAGPDLDDYRFLGPGACIDEHGRSYFKHAENAKWRAAPLADDGRSSYCAARCSARESCRGFMTSGHDKGWCLIMSSEKFYPSASEGMNGTDGVKCFWRHQFKYRTSGLLPQLAAPIPKIVWTFWENLPFPPPPPLPAGNSSEALSPSRQQSAQLPPFLDLCIASWRALNPNWEVRVLNPSTMYTWISKEDLPKTFDQLIVHHQSDAIRLALLAKYGGVWLDADTILLKPLDEVLGPDPSERLFFTSVSTPHWNETAALSRVRYDNRFDQPKFQIENWFLASPAHDPFILRTMECVRSAYQQNAEGKFRQTGVFSPEELQEFMSLGLDRGPAGYFLSSACMAKVLDEDASLYSWWLSNKVQKQEYFNKLFSMNAENLSTWLFNKTDSDFDKKYLSHIPTGVWKFIGRRHESIMGQRSPRELWCEQSTFHLILASLGMHRADLCTTLDAPNIE</sequence>
<dbReference type="PANTHER" id="PTHR32385:SF15">
    <property type="entry name" value="INOSITOL PHOSPHOCERAMIDE MANNOSYLTRANSFERASE 1"/>
    <property type="match status" value="1"/>
</dbReference>
<name>A0A813I5I2_POLGL</name>
<protein>
    <submittedName>
        <fullName evidence="2">Uncharacterized protein</fullName>
    </submittedName>
</protein>
<feature type="region of interest" description="Disordered" evidence="1">
    <location>
        <begin position="1"/>
        <end position="20"/>
    </location>
</feature>
<accession>A0A813I5I2</accession>
<evidence type="ECO:0000313" key="3">
    <source>
        <dbReference type="Proteomes" id="UP000626109"/>
    </source>
</evidence>
<dbReference type="PANTHER" id="PTHR32385">
    <property type="entry name" value="MANNOSYL PHOSPHORYLINOSITOL CERAMIDE SYNTHASE"/>
    <property type="match status" value="1"/>
</dbReference>
<dbReference type="GO" id="GO:0051999">
    <property type="term" value="P:mannosyl-inositol phosphorylceramide biosynthetic process"/>
    <property type="evidence" value="ECO:0007669"/>
    <property type="project" value="TreeGrafter"/>
</dbReference>
<dbReference type="EMBL" id="CAJNNW010003444">
    <property type="protein sequence ID" value="CAE8645381.1"/>
    <property type="molecule type" value="Genomic_DNA"/>
</dbReference>
<dbReference type="AlphaFoldDB" id="A0A813I5I2"/>
<evidence type="ECO:0000256" key="1">
    <source>
        <dbReference type="SAM" id="MobiDB-lite"/>
    </source>
</evidence>
<dbReference type="Gene3D" id="3.90.550.20">
    <property type="match status" value="1"/>
</dbReference>
<dbReference type="Proteomes" id="UP000626109">
    <property type="component" value="Unassembled WGS sequence"/>
</dbReference>
<dbReference type="SUPFAM" id="SSF53448">
    <property type="entry name" value="Nucleotide-diphospho-sugar transferases"/>
    <property type="match status" value="1"/>
</dbReference>
<evidence type="ECO:0000313" key="2">
    <source>
        <dbReference type="EMBL" id="CAE8645381.1"/>
    </source>
</evidence>
<dbReference type="Pfam" id="PF05704">
    <property type="entry name" value="Caps_synth"/>
    <property type="match status" value="1"/>
</dbReference>
<dbReference type="InterPro" id="IPR051706">
    <property type="entry name" value="Glycosyltransferase_domain"/>
</dbReference>